<keyword evidence="1" id="KW-0547">Nucleotide-binding</keyword>
<keyword evidence="3" id="KW-0347">Helicase</keyword>
<evidence type="ECO:0008006" key="9">
    <source>
        <dbReference type="Google" id="ProtNLM"/>
    </source>
</evidence>
<dbReference type="Pfam" id="PF00271">
    <property type="entry name" value="Helicase_C"/>
    <property type="match status" value="1"/>
</dbReference>
<dbReference type="Proteomes" id="UP000494252">
    <property type="component" value="Unassembled WGS sequence"/>
</dbReference>
<dbReference type="EMBL" id="CADIKI010000015">
    <property type="protein sequence ID" value="CAB3799977.1"/>
    <property type="molecule type" value="Genomic_DNA"/>
</dbReference>
<evidence type="ECO:0000256" key="3">
    <source>
        <dbReference type="ARBA" id="ARBA00022806"/>
    </source>
</evidence>
<dbReference type="PANTHER" id="PTHR47961">
    <property type="entry name" value="DNA POLYMERASE THETA, PUTATIVE (AFU_ORTHOLOGUE AFUA_1G05260)-RELATED"/>
    <property type="match status" value="1"/>
</dbReference>
<evidence type="ECO:0000256" key="2">
    <source>
        <dbReference type="ARBA" id="ARBA00022801"/>
    </source>
</evidence>
<evidence type="ECO:0000313" key="7">
    <source>
        <dbReference type="EMBL" id="CAB3799977.1"/>
    </source>
</evidence>
<dbReference type="InterPro" id="IPR011545">
    <property type="entry name" value="DEAD/DEAH_box_helicase_dom"/>
</dbReference>
<organism evidence="7 8">
    <name type="scientific">Paraburkholderia fynbosensis</name>
    <dbReference type="NCBI Taxonomy" id="1200993"/>
    <lineage>
        <taxon>Bacteria</taxon>
        <taxon>Pseudomonadati</taxon>
        <taxon>Pseudomonadota</taxon>
        <taxon>Betaproteobacteria</taxon>
        <taxon>Burkholderiales</taxon>
        <taxon>Burkholderiaceae</taxon>
        <taxon>Paraburkholderia</taxon>
    </lineage>
</organism>
<proteinExistence type="predicted"/>
<dbReference type="Pfam" id="PF00270">
    <property type="entry name" value="DEAD"/>
    <property type="match status" value="1"/>
</dbReference>
<evidence type="ECO:0000256" key="4">
    <source>
        <dbReference type="ARBA" id="ARBA00022840"/>
    </source>
</evidence>
<dbReference type="SMART" id="SM00490">
    <property type="entry name" value="HELICc"/>
    <property type="match status" value="1"/>
</dbReference>
<dbReference type="AlphaFoldDB" id="A0A6J5GG64"/>
<reference evidence="7 8" key="1">
    <citation type="submission" date="2020-04" db="EMBL/GenBank/DDBJ databases">
        <authorList>
            <person name="De Canck E."/>
        </authorList>
    </citation>
    <scope>NUCLEOTIDE SEQUENCE [LARGE SCALE GENOMIC DNA]</scope>
    <source>
        <strain evidence="7 8">LMG 27177</strain>
    </source>
</reference>
<dbReference type="PROSITE" id="PS51194">
    <property type="entry name" value="HELICASE_CTER"/>
    <property type="match status" value="1"/>
</dbReference>
<evidence type="ECO:0000259" key="5">
    <source>
        <dbReference type="PROSITE" id="PS51192"/>
    </source>
</evidence>
<sequence>MKPEENSKRLFGITQAKARMYEYGVRLDEHIVIPAGTHPEDLFALAIGILGDEAAAICDLCHQRGTVLGTRNESDQQALRFAASFFYAYVESKFDTELDEELLTLAAATFYLAETPGSSLVVSNLLSERFLPRLDPFAFGLRRALINRWDTDEISPDNRFSHLLKTMLRAASDLLSRDGSDERILLRHCDALRKAVYRNGASRDIAFADLCVAVTLQKARNSSRLNLPRYSRLDEEAWSDVLRKAGFVSELWPAQRLLGKAGLFAGASAVVQMPTSAGKTRAIELVIRSAKLSGRTRTAVVVAPFRALCHEISNSLRQTFAGEQISIDELSDVLQQDFSESLAELLAEVIDRTPQVLVLTPEKLLYVLRQAPQIATKIGLVVYDEGHQFDSGSRGVTYELLLTTLKQHLERNAQVLLVSAVISNAAAVGRWLIGERAFVVDGQGLMPTQRSVVFTSWQHALGTLQFDALGQPDDFPYFVPRVIEPFTFPLRGKERVVRVFPGREPPDVALYLGLKLSPQGSAAIFCGRKDSAAGIVKDGVQYFERGLPYPSPADIANQDELAKLVYLHVKHFGEDAIVTRGARFGLLAHHGNTPQGLRLCIEHAVKEELVPLVVCTSTLAQGVNLPLRYLIVSTIYQGGERVKVRDFHNLMGRAGRAGMHIEGSVIFADTRVFDGRNVRRERWRWNTVRDLLKVDNVEPTGSSLLGLVFPIMNDDGSQEVQPAFDVIVALLADEDNALAQINDDAEYLGRVGATPEHVAAQVKIKERLVNAVASFLQASRGNVPFEDFVEVVQGLAQSTLAYTLASDAEKTLLVDIFIAIARAVQEREPEAANQTRNSRTLLGLNALAKIYRWCERDREAVLSAQTQAELLSIIWPILLEVAEDELLQKIIGKEFLINVAQTWLSGAPYAQIGEVILDAGVAKRHGEGARRFTPEDVVDICDNCFGYEFSLYLTALVTYFDQDGDPNTEGTVDLIKELQSGLKYGLPDPLTVAIQEAGFSDRMLSQDLRPVFEGVRHSRTAVFEYVRNNPDAVRPTLDRYPSYFRMVLDGIIQG</sequence>
<dbReference type="SUPFAM" id="SSF52540">
    <property type="entry name" value="P-loop containing nucleoside triphosphate hydrolases"/>
    <property type="match status" value="1"/>
</dbReference>
<evidence type="ECO:0000259" key="6">
    <source>
        <dbReference type="PROSITE" id="PS51194"/>
    </source>
</evidence>
<keyword evidence="4" id="KW-0067">ATP-binding</keyword>
<dbReference type="InterPro" id="IPR014001">
    <property type="entry name" value="Helicase_ATP-bd"/>
</dbReference>
<name>A0A6J5GG64_9BURK</name>
<dbReference type="RefSeq" id="WP_175163439.1">
    <property type="nucleotide sequence ID" value="NZ_CADIKI010000015.1"/>
</dbReference>
<dbReference type="Gene3D" id="3.40.50.300">
    <property type="entry name" value="P-loop containing nucleotide triphosphate hydrolases"/>
    <property type="match status" value="2"/>
</dbReference>
<feature type="domain" description="Helicase C-terminal" evidence="6">
    <location>
        <begin position="535"/>
        <end position="705"/>
    </location>
</feature>
<keyword evidence="8" id="KW-1185">Reference proteome</keyword>
<dbReference type="InterPro" id="IPR027417">
    <property type="entry name" value="P-loop_NTPase"/>
</dbReference>
<gene>
    <name evidence="7" type="ORF">LMG27177_04704</name>
</gene>
<evidence type="ECO:0000313" key="8">
    <source>
        <dbReference type="Proteomes" id="UP000494252"/>
    </source>
</evidence>
<dbReference type="PANTHER" id="PTHR47961:SF6">
    <property type="entry name" value="DNA-DIRECTED DNA POLYMERASE"/>
    <property type="match status" value="1"/>
</dbReference>
<dbReference type="GO" id="GO:0005524">
    <property type="term" value="F:ATP binding"/>
    <property type="evidence" value="ECO:0007669"/>
    <property type="project" value="UniProtKB-KW"/>
</dbReference>
<dbReference type="GO" id="GO:0016787">
    <property type="term" value="F:hydrolase activity"/>
    <property type="evidence" value="ECO:0007669"/>
    <property type="project" value="UniProtKB-KW"/>
</dbReference>
<feature type="domain" description="Helicase ATP-binding" evidence="5">
    <location>
        <begin position="260"/>
        <end position="440"/>
    </location>
</feature>
<accession>A0A6J5GG64</accession>
<evidence type="ECO:0000256" key="1">
    <source>
        <dbReference type="ARBA" id="ARBA00022741"/>
    </source>
</evidence>
<dbReference type="PROSITE" id="PS51192">
    <property type="entry name" value="HELICASE_ATP_BIND_1"/>
    <property type="match status" value="1"/>
</dbReference>
<dbReference type="GO" id="GO:0003676">
    <property type="term" value="F:nucleic acid binding"/>
    <property type="evidence" value="ECO:0007669"/>
    <property type="project" value="InterPro"/>
</dbReference>
<dbReference type="InterPro" id="IPR050474">
    <property type="entry name" value="Hel308_SKI2-like"/>
</dbReference>
<dbReference type="SMART" id="SM00487">
    <property type="entry name" value="DEXDc"/>
    <property type="match status" value="1"/>
</dbReference>
<protein>
    <recommendedName>
        <fullName evidence="9">DEAD/DEAH box helicase</fullName>
    </recommendedName>
</protein>
<keyword evidence="2" id="KW-0378">Hydrolase</keyword>
<dbReference type="InterPro" id="IPR001650">
    <property type="entry name" value="Helicase_C-like"/>
</dbReference>
<dbReference type="GO" id="GO:0004386">
    <property type="term" value="F:helicase activity"/>
    <property type="evidence" value="ECO:0007669"/>
    <property type="project" value="UniProtKB-KW"/>
</dbReference>